<reference evidence="2 3" key="1">
    <citation type="submission" date="2016-10" db="EMBL/GenBank/DDBJ databases">
        <authorList>
            <person name="de Groot N.N."/>
        </authorList>
    </citation>
    <scope>NUCLEOTIDE SEQUENCE [LARGE SCALE GENOMIC DNA]</scope>
    <source>
        <strain evidence="2 3">DSM 22789</strain>
    </source>
</reference>
<accession>A0A1I6VVA3</accession>
<dbReference type="OrthoDB" id="1489185at2"/>
<dbReference type="AlphaFoldDB" id="A0A1I6VVA3"/>
<sequence>MKNYIIILLLLLGTGRIFAQTGAGSFETSNGLEQLSADTYKFVYSESLYLGPNANWQIEGEVHVYSRNIWISPTAKISGSGTLYIHSPSTNPFHEGWATSATRIDGNDGQFIDVNIVLTNPDGIQLTDMEVGDYAGTSGQGARSAALKIGKSVDLRVDGASIYLNGYDLELSASGQLLNYNRLRMVVTGDELTGHMIKNYVGVDAFFFPVGVEQGDYTPAKLTPQTASSRLHVSVNTYTAVPDLNITDETIGMDRVWNIFADRAMQMDYTLTHNMQTNGMAYVDADARIMQNADGGNWIGDVTTLESEGVHTREDIESRATNTLSGTWFTKFGQSGPRAVDDQRTMEYGHDITINVLENDENGSSAIVPGSVRIISQPLNGRVTVNVDGSVTYTPNEGFLGDDVFEYEITDENGLTSRAKVMVTVMPRDLFIPNVITPNGDGKNDRFVIVGREAYDRIEVTIMNRWGNEVYRNDDYKDEWDGRGLNEGTYFPIIRAIKGNQSRVFKSHVLIKRN</sequence>
<dbReference type="Proteomes" id="UP000198785">
    <property type="component" value="Unassembled WGS sequence"/>
</dbReference>
<keyword evidence="1" id="KW-0732">Signal</keyword>
<dbReference type="InterPro" id="IPR026341">
    <property type="entry name" value="T9SS_type_B"/>
</dbReference>
<dbReference type="EMBL" id="FOZZ01000018">
    <property type="protein sequence ID" value="SFT17638.1"/>
    <property type="molecule type" value="Genomic_DNA"/>
</dbReference>
<dbReference type="STRING" id="683125.SAMN05660206_1183"/>
<dbReference type="Gene3D" id="2.60.40.3440">
    <property type="match status" value="1"/>
</dbReference>
<feature type="chain" id="PRO_5011561872" evidence="1">
    <location>
        <begin position="20"/>
        <end position="514"/>
    </location>
</feature>
<gene>
    <name evidence="2" type="ORF">SAMN05660206_1183</name>
</gene>
<dbReference type="RefSeq" id="WP_093367641.1">
    <property type="nucleotide sequence ID" value="NZ_FOZZ01000018.1"/>
</dbReference>
<dbReference type="NCBIfam" id="TIGR04131">
    <property type="entry name" value="Bac_Flav_CTERM"/>
    <property type="match status" value="1"/>
</dbReference>
<name>A0A1I6VVA3_9SPHI</name>
<dbReference type="Pfam" id="PF13585">
    <property type="entry name" value="CHU_C"/>
    <property type="match status" value="1"/>
</dbReference>
<protein>
    <submittedName>
        <fullName evidence="2">Gliding motility-associated C-terminal domain-containing protein</fullName>
    </submittedName>
</protein>
<organism evidence="2 3">
    <name type="scientific">Sphingobacterium wenxiniae</name>
    <dbReference type="NCBI Taxonomy" id="683125"/>
    <lineage>
        <taxon>Bacteria</taxon>
        <taxon>Pseudomonadati</taxon>
        <taxon>Bacteroidota</taxon>
        <taxon>Sphingobacteriia</taxon>
        <taxon>Sphingobacteriales</taxon>
        <taxon>Sphingobacteriaceae</taxon>
        <taxon>Sphingobacterium</taxon>
    </lineage>
</organism>
<proteinExistence type="predicted"/>
<feature type="signal peptide" evidence="1">
    <location>
        <begin position="1"/>
        <end position="19"/>
    </location>
</feature>
<evidence type="ECO:0000256" key="1">
    <source>
        <dbReference type="SAM" id="SignalP"/>
    </source>
</evidence>
<evidence type="ECO:0000313" key="2">
    <source>
        <dbReference type="EMBL" id="SFT17638.1"/>
    </source>
</evidence>
<keyword evidence="3" id="KW-1185">Reference proteome</keyword>
<dbReference type="Pfam" id="PF17963">
    <property type="entry name" value="Big_9"/>
    <property type="match status" value="1"/>
</dbReference>
<evidence type="ECO:0000313" key="3">
    <source>
        <dbReference type="Proteomes" id="UP000198785"/>
    </source>
</evidence>